<dbReference type="SUPFAM" id="SSF49265">
    <property type="entry name" value="Fibronectin type III"/>
    <property type="match status" value="3"/>
</dbReference>
<gene>
    <name evidence="14" type="primary">LOC106528396</name>
</gene>
<evidence type="ECO:0000256" key="8">
    <source>
        <dbReference type="ARBA" id="ARBA00023170"/>
    </source>
</evidence>
<dbReference type="PROSITE" id="PS50853">
    <property type="entry name" value="FN3"/>
    <property type="match status" value="3"/>
</dbReference>
<evidence type="ECO:0000256" key="3">
    <source>
        <dbReference type="ARBA" id="ARBA00022692"/>
    </source>
</evidence>
<dbReference type="OrthoDB" id="9884260at2759"/>
<evidence type="ECO:0000256" key="4">
    <source>
        <dbReference type="ARBA" id="ARBA00022729"/>
    </source>
</evidence>
<dbReference type="GO" id="GO:0005886">
    <property type="term" value="C:plasma membrane"/>
    <property type="evidence" value="ECO:0007669"/>
    <property type="project" value="UniProtKB-ARBA"/>
</dbReference>
<comment type="similarity">
    <text evidence="2">Belongs to the type I cytokine receptor family. Type 2 subfamily.</text>
</comment>
<dbReference type="PANTHER" id="PTHR48423:SF1">
    <property type="entry name" value="INTERLEUKIN-27 RECEPTOR SUBUNIT ALPHA"/>
    <property type="match status" value="1"/>
</dbReference>
<comment type="subcellular location">
    <subcellularLocation>
        <location evidence="1">Membrane</location>
        <topology evidence="1">Single-pass type I membrane protein</topology>
    </subcellularLocation>
</comment>
<dbReference type="InterPro" id="IPR003961">
    <property type="entry name" value="FN3_dom"/>
</dbReference>
<accession>A0A2I4CG97</accession>
<keyword evidence="13" id="KW-1185">Reference proteome</keyword>
<sequence length="794" mass="87542">MEPNSAVVWTLLLGTGLSLVTSSEVSPQPPQLIGCVFMARSNVTCHWEPGDTPATHYTLQVQRKPSGSMTLKTFTCTTSGSNCTAEIGRSTVRIDFCITVIAHSGNSNITSKRRCQPGRVEAILPAVVLKSVEPVHGSPECLNVSWSRDHLFFVSHNEMKDLNSQIEFKALNWSTLQVRNVTVTGYSTLVCLFTPDTSYTMRLRNRYLGLASPWSQWSNALQGRTSEAAPSAAPALWRQVRRADRFGWRLVSLLWKPLPHFLANGRVVHYDVTCQTEKALVLSNRGSCQDLLDVNTSCSLYLPSERCSCALTASTSAGPSPPARIWIPVSSEPELPAPSHIAASPLDDFSVEVQWTWPQNRSGLTGFAVEWFAVREEHSSVLHWEKLNSSCTKLLISEGLKPMERYTVSVRALYGEQGAGEQRTLHIYTRQGVPSAGPYVKVQQISGSSVELVWSPLPVELLNGLICSYTLYYSSKNQPATSIIIPGSIHRHTLENMPPGIYDIFMRASTVAGTGPVGSLANVNIGSEDVSIVLYVVVPLIFTPLVMMLLACLTQSKIVKQKWGQGVPDPSNSTLSRWTPDTSLETKQQLVVEEKSDVKYSEVFLLDKLQDVEQHAYPLVCNVQSDLSSLFSSPHVKIGNAFTKNLPEAIQSSIDDLDATSCIYSNVLHWVPDNNLPSPLLPLSDLYVMSQTRPVCIHDIQLPAEGASESSGYQHSEHQENCSFLKRLPIQISLSDSSRASHQTEDDKPNAALFLNEDDPLNSFWKLFPPVPQLGLVDLFPSPVQCGPYIPSHT</sequence>
<feature type="domain" description="Fibronectin type-III" evidence="12">
    <location>
        <begin position="26"/>
        <end position="126"/>
    </location>
</feature>
<proteinExistence type="inferred from homology"/>
<dbReference type="RefSeq" id="XP_013879002.1">
    <property type="nucleotide sequence ID" value="XM_014023548.1"/>
</dbReference>
<evidence type="ECO:0000256" key="9">
    <source>
        <dbReference type="ARBA" id="ARBA00023180"/>
    </source>
</evidence>
<keyword evidence="6 10" id="KW-1133">Transmembrane helix</keyword>
<organism evidence="13 14">
    <name type="scientific">Austrofundulus limnaeus</name>
    <name type="common">Annual killifish</name>
    <dbReference type="NCBI Taxonomy" id="52670"/>
    <lineage>
        <taxon>Eukaryota</taxon>
        <taxon>Metazoa</taxon>
        <taxon>Chordata</taxon>
        <taxon>Craniata</taxon>
        <taxon>Vertebrata</taxon>
        <taxon>Euteleostomi</taxon>
        <taxon>Actinopterygii</taxon>
        <taxon>Neopterygii</taxon>
        <taxon>Teleostei</taxon>
        <taxon>Neoteleostei</taxon>
        <taxon>Acanthomorphata</taxon>
        <taxon>Ovalentaria</taxon>
        <taxon>Atherinomorphae</taxon>
        <taxon>Cyprinodontiformes</taxon>
        <taxon>Rivulidae</taxon>
        <taxon>Austrofundulus</taxon>
    </lineage>
</organism>
<dbReference type="STRING" id="52670.A0A2I4CG97"/>
<evidence type="ECO:0000256" key="2">
    <source>
        <dbReference type="ARBA" id="ARBA00008921"/>
    </source>
</evidence>
<keyword evidence="8 14" id="KW-0675">Receptor</keyword>
<evidence type="ECO:0000313" key="13">
    <source>
        <dbReference type="Proteomes" id="UP000192220"/>
    </source>
</evidence>
<keyword evidence="3 10" id="KW-0812">Transmembrane</keyword>
<dbReference type="CDD" id="cd00063">
    <property type="entry name" value="FN3"/>
    <property type="match status" value="2"/>
</dbReference>
<dbReference type="KEGG" id="alim:106528396"/>
<name>A0A2I4CG97_AUSLI</name>
<protein>
    <submittedName>
        <fullName evidence="14">Interleukin-31 receptor subunit alpha</fullName>
    </submittedName>
</protein>
<dbReference type="Pfam" id="PF00041">
    <property type="entry name" value="fn3"/>
    <property type="match status" value="1"/>
</dbReference>
<keyword evidence="7 10" id="KW-0472">Membrane</keyword>
<evidence type="ECO:0000256" key="11">
    <source>
        <dbReference type="SAM" id="SignalP"/>
    </source>
</evidence>
<keyword evidence="5" id="KW-0677">Repeat</keyword>
<evidence type="ECO:0000259" key="12">
    <source>
        <dbReference type="PROSITE" id="PS50853"/>
    </source>
</evidence>
<reference evidence="14" key="1">
    <citation type="submission" date="2025-08" db="UniProtKB">
        <authorList>
            <consortium name="RefSeq"/>
        </authorList>
    </citation>
    <scope>IDENTIFICATION</scope>
    <source>
        <strain evidence="14">Quisiro</strain>
    </source>
</reference>
<evidence type="ECO:0000313" key="14">
    <source>
        <dbReference type="RefSeq" id="XP_013879002.1"/>
    </source>
</evidence>
<dbReference type="AlphaFoldDB" id="A0A2I4CG97"/>
<evidence type="ECO:0000256" key="1">
    <source>
        <dbReference type="ARBA" id="ARBA00004479"/>
    </source>
</evidence>
<feature type="transmembrane region" description="Helical" evidence="10">
    <location>
        <begin position="532"/>
        <end position="553"/>
    </location>
</feature>
<dbReference type="InterPro" id="IPR052672">
    <property type="entry name" value="Type1_Cytokine_Rcpt_Type2"/>
</dbReference>
<dbReference type="Gene3D" id="2.60.40.10">
    <property type="entry name" value="Immunoglobulins"/>
    <property type="match status" value="5"/>
</dbReference>
<dbReference type="Proteomes" id="UP000192220">
    <property type="component" value="Unplaced"/>
</dbReference>
<dbReference type="InterPro" id="IPR036116">
    <property type="entry name" value="FN3_sf"/>
</dbReference>
<feature type="chain" id="PRO_5014179760" evidence="11">
    <location>
        <begin position="23"/>
        <end position="794"/>
    </location>
</feature>
<evidence type="ECO:0000256" key="7">
    <source>
        <dbReference type="ARBA" id="ARBA00023136"/>
    </source>
</evidence>
<feature type="domain" description="Fibronectin type-III" evidence="12">
    <location>
        <begin position="434"/>
        <end position="528"/>
    </location>
</feature>
<keyword evidence="4 11" id="KW-0732">Signal</keyword>
<evidence type="ECO:0000256" key="5">
    <source>
        <dbReference type="ARBA" id="ARBA00022737"/>
    </source>
</evidence>
<dbReference type="InParanoid" id="A0A2I4CG97"/>
<feature type="signal peptide" evidence="11">
    <location>
        <begin position="1"/>
        <end position="22"/>
    </location>
</feature>
<feature type="domain" description="Fibronectin type-III" evidence="12">
    <location>
        <begin position="337"/>
        <end position="432"/>
    </location>
</feature>
<dbReference type="GeneID" id="106528396"/>
<dbReference type="SMART" id="SM00060">
    <property type="entry name" value="FN3"/>
    <property type="match status" value="4"/>
</dbReference>
<dbReference type="InterPro" id="IPR013783">
    <property type="entry name" value="Ig-like_fold"/>
</dbReference>
<evidence type="ECO:0000256" key="6">
    <source>
        <dbReference type="ARBA" id="ARBA00022989"/>
    </source>
</evidence>
<keyword evidence="9" id="KW-0325">Glycoprotein</keyword>
<evidence type="ECO:0000256" key="10">
    <source>
        <dbReference type="SAM" id="Phobius"/>
    </source>
</evidence>
<dbReference type="PANTHER" id="PTHR48423">
    <property type="entry name" value="INTERLEUKIN-27 RECEPTOR SUBUNIT ALPHA"/>
    <property type="match status" value="1"/>
</dbReference>